<evidence type="ECO:0000313" key="1">
    <source>
        <dbReference type="EMBL" id="OOY36307.1"/>
    </source>
</evidence>
<evidence type="ECO:0000313" key="2">
    <source>
        <dbReference type="Proteomes" id="UP000190962"/>
    </source>
</evidence>
<sequence length="217" mass="24782">MSPRVPFSTRPGRHERHFMRKLDNPMFPRPILDYEDDALLDAQRQDHEELLEFITTLRKLIESVINLKPNEESQRILDLKGEFDKAYEKACTLADDQAGNKSAISEMINVIMQVIRRSAGDDPMALKEFADEELARSNHFRLCEHALVADLLDPDSLILEDELVAVLLGAPEDEFTSALELFDDEQRAELVKQAGTAISRFDSPDSDWLQRIEQMGV</sequence>
<organism evidence="1 2">
    <name type="scientific">Solemya velum gill symbiont</name>
    <dbReference type="NCBI Taxonomy" id="2340"/>
    <lineage>
        <taxon>Bacteria</taxon>
        <taxon>Pseudomonadati</taxon>
        <taxon>Pseudomonadota</taxon>
        <taxon>Gammaproteobacteria</taxon>
        <taxon>sulfur-oxidizing symbionts</taxon>
    </lineage>
</organism>
<protein>
    <submittedName>
        <fullName evidence="1">Uncharacterized protein</fullName>
    </submittedName>
</protein>
<reference evidence="1 2" key="1">
    <citation type="submission" date="2016-11" db="EMBL/GenBank/DDBJ databases">
        <title>Mixed transmission modes and dynamic genome evolution in an obligate animal-bacterial symbiosis.</title>
        <authorList>
            <person name="Russell S.L."/>
            <person name="Corbett-Detig R.B."/>
            <person name="Cavanaugh C.M."/>
        </authorList>
    </citation>
    <scope>NUCLEOTIDE SEQUENCE [LARGE SCALE GENOMIC DNA]</scope>
    <source>
        <strain evidence="1">MA-KB16</strain>
    </source>
</reference>
<accession>A0A1T2D1D3</accession>
<comment type="caution">
    <text evidence="1">The sequence shown here is derived from an EMBL/GenBank/DDBJ whole genome shotgun (WGS) entry which is preliminary data.</text>
</comment>
<gene>
    <name evidence="1" type="ORF">BOV88_01610</name>
</gene>
<dbReference type="EMBL" id="MPNX01000001">
    <property type="protein sequence ID" value="OOY36307.1"/>
    <property type="molecule type" value="Genomic_DNA"/>
</dbReference>
<dbReference type="RefSeq" id="WP_143555777.1">
    <property type="nucleotide sequence ID" value="NZ_MPNX01000001.1"/>
</dbReference>
<dbReference type="AlphaFoldDB" id="A0A1T2D1D3"/>
<dbReference type="Proteomes" id="UP000190962">
    <property type="component" value="Unassembled WGS sequence"/>
</dbReference>
<proteinExistence type="predicted"/>
<name>A0A1T2D1D3_SOVGS</name>